<reference evidence="3 4" key="1">
    <citation type="journal article" date="2024" name="Int. J. Syst. Evol. Microbiol.">
        <title>Paenibacillus hexagrammi sp. nov., a novel bacterium isolated from the gut content of Hexagrammos agrammus.</title>
        <authorList>
            <person name="Jung H.K."/>
            <person name="Kim D.G."/>
            <person name="Zin H."/>
            <person name="Park J."/>
            <person name="Jung H."/>
            <person name="Kim Y.O."/>
            <person name="Kong H.J."/>
            <person name="Kim J.W."/>
            <person name="Kim Y.S."/>
        </authorList>
    </citation>
    <scope>NUCLEOTIDE SEQUENCE [LARGE SCALE GENOMIC DNA]</scope>
    <source>
        <strain evidence="3 4">YPD9-1</strain>
    </source>
</reference>
<evidence type="ECO:0000313" key="4">
    <source>
        <dbReference type="Proteomes" id="UP001649230"/>
    </source>
</evidence>
<dbReference type="PANTHER" id="PTHR30543:SF21">
    <property type="entry name" value="NAD(P)H-DEPENDENT FMN REDUCTASE LOT6"/>
    <property type="match status" value="1"/>
</dbReference>
<evidence type="ECO:0000259" key="2">
    <source>
        <dbReference type="Pfam" id="PF03358"/>
    </source>
</evidence>
<sequence>MKIVIVAGSNRKEASSTRLAEYIKLIMESKGIQVSFIDLYKTALPFYSPDEINGEHEGLSVMKKAMQQADGIVLSSPEYHGSMTGVLKNALDHVGQDQIGGKAVLSVSSAGGAVGVSTLQHMQATVRNLHGINCPEWISIGGEQRISFMGPLDEGAMNPNLKLRIHKAIDTFLQLATVLGKRE</sequence>
<organism evidence="3 4">
    <name type="scientific">Paenibacillus hexagrammi</name>
    <dbReference type="NCBI Taxonomy" id="2908839"/>
    <lineage>
        <taxon>Bacteria</taxon>
        <taxon>Bacillati</taxon>
        <taxon>Bacillota</taxon>
        <taxon>Bacilli</taxon>
        <taxon>Bacillales</taxon>
        <taxon>Paenibacillaceae</taxon>
        <taxon>Paenibacillus</taxon>
    </lineage>
</organism>
<dbReference type="SUPFAM" id="SSF52218">
    <property type="entry name" value="Flavoproteins"/>
    <property type="match status" value="1"/>
</dbReference>
<dbReference type="InterPro" id="IPR029039">
    <property type="entry name" value="Flavoprotein-like_sf"/>
</dbReference>
<name>A0ABY3SN59_9BACL</name>
<dbReference type="Gene3D" id="3.40.50.360">
    <property type="match status" value="1"/>
</dbReference>
<proteinExistence type="inferred from homology"/>
<dbReference type="InterPro" id="IPR050712">
    <property type="entry name" value="NAD(P)H-dep_reductase"/>
</dbReference>
<dbReference type="Proteomes" id="UP001649230">
    <property type="component" value="Chromosome"/>
</dbReference>
<gene>
    <name evidence="3" type="ORF">L0M14_05060</name>
</gene>
<dbReference type="Pfam" id="PF03358">
    <property type="entry name" value="FMN_red"/>
    <property type="match status" value="1"/>
</dbReference>
<comment type="similarity">
    <text evidence="1">Belongs to the azoreductase type 2 family.</text>
</comment>
<feature type="domain" description="NADPH-dependent FMN reductase-like" evidence="2">
    <location>
        <begin position="1"/>
        <end position="141"/>
    </location>
</feature>
<dbReference type="InterPro" id="IPR005025">
    <property type="entry name" value="FMN_Rdtase-like_dom"/>
</dbReference>
<keyword evidence="4" id="KW-1185">Reference proteome</keyword>
<dbReference type="RefSeq" id="WP_235121129.1">
    <property type="nucleotide sequence ID" value="NZ_CP090978.1"/>
</dbReference>
<dbReference type="EMBL" id="CP090978">
    <property type="protein sequence ID" value="UJF34555.1"/>
    <property type="molecule type" value="Genomic_DNA"/>
</dbReference>
<evidence type="ECO:0000256" key="1">
    <source>
        <dbReference type="ARBA" id="ARBA00009428"/>
    </source>
</evidence>
<accession>A0ABY3SN59</accession>
<evidence type="ECO:0000313" key="3">
    <source>
        <dbReference type="EMBL" id="UJF34555.1"/>
    </source>
</evidence>
<protein>
    <submittedName>
        <fullName evidence="3">NAD(P)H-dependent oxidoreductase</fullName>
    </submittedName>
</protein>
<dbReference type="PANTHER" id="PTHR30543">
    <property type="entry name" value="CHROMATE REDUCTASE"/>
    <property type="match status" value="1"/>
</dbReference>